<evidence type="ECO:0000256" key="3">
    <source>
        <dbReference type="ARBA" id="ARBA00022670"/>
    </source>
</evidence>
<comment type="cofactor">
    <cofactor evidence="1">
        <name>Zn(2+)</name>
        <dbReference type="ChEBI" id="CHEBI:29105"/>
    </cofactor>
</comment>
<keyword evidence="7" id="KW-0482">Metalloprotease</keyword>
<feature type="domain" description="Peptidase M13 N-terminal" evidence="11">
    <location>
        <begin position="108"/>
        <end position="516"/>
    </location>
</feature>
<dbReference type="InterPro" id="IPR024079">
    <property type="entry name" value="MetalloPept_cat_dom_sf"/>
</dbReference>
<feature type="region of interest" description="Disordered" evidence="8">
    <location>
        <begin position="1"/>
        <end position="22"/>
    </location>
</feature>
<evidence type="ECO:0000256" key="8">
    <source>
        <dbReference type="SAM" id="MobiDB-lite"/>
    </source>
</evidence>
<evidence type="ECO:0000313" key="12">
    <source>
        <dbReference type="EMBL" id="KAK9420800.1"/>
    </source>
</evidence>
<protein>
    <recommendedName>
        <fullName evidence="14">Endothelin-converting enzyme 1</fullName>
    </recommendedName>
</protein>
<dbReference type="Gene3D" id="3.40.390.10">
    <property type="entry name" value="Collagenase (Catalytic Domain)"/>
    <property type="match status" value="1"/>
</dbReference>
<dbReference type="PANTHER" id="PTHR11733">
    <property type="entry name" value="ZINC METALLOPROTEASE FAMILY M13 NEPRILYSIN-RELATED"/>
    <property type="match status" value="1"/>
</dbReference>
<dbReference type="Pfam" id="PF05649">
    <property type="entry name" value="Peptidase_M13_N"/>
    <property type="match status" value="1"/>
</dbReference>
<evidence type="ECO:0000259" key="11">
    <source>
        <dbReference type="Pfam" id="PF05649"/>
    </source>
</evidence>
<feature type="transmembrane region" description="Helical" evidence="9">
    <location>
        <begin position="45"/>
        <end position="68"/>
    </location>
</feature>
<accession>A0ABR2V1K2</accession>
<dbReference type="Gene3D" id="1.10.1380.10">
    <property type="entry name" value="Neutral endopeptidase , domain2"/>
    <property type="match status" value="1"/>
</dbReference>
<comment type="caution">
    <text evidence="12">The sequence shown here is derived from an EMBL/GenBank/DDBJ whole genome shotgun (WGS) entry which is preliminary data.</text>
</comment>
<dbReference type="PANTHER" id="PTHR11733:SF167">
    <property type="entry name" value="FI17812P1-RELATED"/>
    <property type="match status" value="1"/>
</dbReference>
<dbReference type="EMBL" id="JARVKF010000223">
    <property type="protein sequence ID" value="KAK9420800.1"/>
    <property type="molecule type" value="Genomic_DNA"/>
</dbReference>
<dbReference type="Proteomes" id="UP001408356">
    <property type="component" value="Unassembled WGS sequence"/>
</dbReference>
<keyword evidence="13" id="KW-1185">Reference proteome</keyword>
<evidence type="ECO:0000256" key="9">
    <source>
        <dbReference type="SAM" id="Phobius"/>
    </source>
</evidence>
<organism evidence="12 13">
    <name type="scientific">Seiridium unicorne</name>
    <dbReference type="NCBI Taxonomy" id="138068"/>
    <lineage>
        <taxon>Eukaryota</taxon>
        <taxon>Fungi</taxon>
        <taxon>Dikarya</taxon>
        <taxon>Ascomycota</taxon>
        <taxon>Pezizomycotina</taxon>
        <taxon>Sordariomycetes</taxon>
        <taxon>Xylariomycetidae</taxon>
        <taxon>Amphisphaeriales</taxon>
        <taxon>Sporocadaceae</taxon>
        <taxon>Seiridium</taxon>
    </lineage>
</organism>
<dbReference type="InterPro" id="IPR008753">
    <property type="entry name" value="Peptidase_M13_N"/>
</dbReference>
<evidence type="ECO:0000256" key="5">
    <source>
        <dbReference type="ARBA" id="ARBA00022801"/>
    </source>
</evidence>
<keyword evidence="4" id="KW-0479">Metal-binding</keyword>
<keyword evidence="9" id="KW-0472">Membrane</keyword>
<evidence type="ECO:0000256" key="1">
    <source>
        <dbReference type="ARBA" id="ARBA00001947"/>
    </source>
</evidence>
<keyword evidence="9" id="KW-1133">Transmembrane helix</keyword>
<evidence type="ECO:0000256" key="6">
    <source>
        <dbReference type="ARBA" id="ARBA00022833"/>
    </source>
</evidence>
<evidence type="ECO:0000313" key="13">
    <source>
        <dbReference type="Proteomes" id="UP001408356"/>
    </source>
</evidence>
<evidence type="ECO:0000259" key="10">
    <source>
        <dbReference type="Pfam" id="PF01431"/>
    </source>
</evidence>
<evidence type="ECO:0000256" key="7">
    <source>
        <dbReference type="ARBA" id="ARBA00023049"/>
    </source>
</evidence>
<keyword evidence="5" id="KW-0378">Hydrolase</keyword>
<feature type="domain" description="Peptidase M13 C-terminal" evidence="10">
    <location>
        <begin position="577"/>
        <end position="777"/>
    </location>
</feature>
<feature type="compositionally biased region" description="Polar residues" evidence="8">
    <location>
        <begin position="1"/>
        <end position="12"/>
    </location>
</feature>
<dbReference type="InterPro" id="IPR018497">
    <property type="entry name" value="Peptidase_M13_C"/>
</dbReference>
<evidence type="ECO:0000256" key="4">
    <source>
        <dbReference type="ARBA" id="ARBA00022723"/>
    </source>
</evidence>
<dbReference type="PRINTS" id="PR00786">
    <property type="entry name" value="NEPRILYSIN"/>
</dbReference>
<dbReference type="Pfam" id="PF01431">
    <property type="entry name" value="Peptidase_M13"/>
    <property type="match status" value="1"/>
</dbReference>
<evidence type="ECO:0000256" key="2">
    <source>
        <dbReference type="ARBA" id="ARBA00007357"/>
    </source>
</evidence>
<gene>
    <name evidence="12" type="ORF">SUNI508_00891</name>
</gene>
<comment type="similarity">
    <text evidence="2">Belongs to the peptidase M13 family.</text>
</comment>
<dbReference type="InterPro" id="IPR042089">
    <property type="entry name" value="Peptidase_M13_dom_2"/>
</dbReference>
<dbReference type="PROSITE" id="PS51885">
    <property type="entry name" value="NEPRILYSIN"/>
    <property type="match status" value="1"/>
</dbReference>
<dbReference type="SUPFAM" id="SSF55486">
    <property type="entry name" value="Metalloproteases ('zincins'), catalytic domain"/>
    <property type="match status" value="1"/>
</dbReference>
<dbReference type="InterPro" id="IPR000718">
    <property type="entry name" value="Peptidase_M13"/>
</dbReference>
<keyword evidence="9" id="KW-0812">Transmembrane</keyword>
<proteinExistence type="inferred from homology"/>
<name>A0ABR2V1K2_9PEZI</name>
<dbReference type="CDD" id="cd08662">
    <property type="entry name" value="M13"/>
    <property type="match status" value="1"/>
</dbReference>
<sequence>MADGIQTQNNERTPLLGAGAGGRNDESDDFVHLNRQVKSWKRRRWISLIASLFLIAGFVVILILSGILSRAKGKPGMASSLCLTSACVHAASDILYNLAPNYESIDACTNFDQLVCDGFNDRHDIPADRSSYSTITSMFETGQTIIRHILEGEYPGESKHSSFSPRNLVSITSSTDEDNFNKMKEAYSACANETALKEIGVQPLVSLIQEVADSFPVKKGNDSLFTERDSVKLSDTILLLEKWGVSPFVYLSTGADDKNPEVVIIQLSPGGLGLPSPEYYQDDETVQKYQAMLEAVFSKLLPSEVDRKRANATANSVVELEKKIAAITPAPEDQQDVTKYYNIVKVKDAGKIAPALGYDSVIQSLVPSNYTADTMLLAFPEFLANVSQILTETSKSTIQAYLIFSAIQAHYAHVEGPEVEPISRFSNVLAGKDPEAKSERWKTCISFADNQVGWILGRFFVEAAFSEEAKKFGDEIVMDIKQQFITKLHALSWMDESVKQLAVNKVNLIDQKIGYPTKSPDIMNPTALRDYYQNLDITNSFFNNTLSSNFLSINRTWSALGKPVDHGEWGMNADTVNAYYNPVGAEIVFPAGIMQFPVFQVDLPSYVSYGAFASVAGHELSHAFDNSGRHYDEHGQYTDWWTNHTVEEFTKRADCFVEQYSNFTIEGNNGQRLHVNGRLTLGENIADAGGVAAAFEAWKQRQQSSEVKDQSLPGLDHFSHEQLFFIFYANFWCGKIRAQQAIQYVYTDPHSPAFARILGTTANSRAFREAFSCPVKEPTCELW</sequence>
<evidence type="ECO:0008006" key="14">
    <source>
        <dbReference type="Google" id="ProtNLM"/>
    </source>
</evidence>
<reference evidence="12 13" key="1">
    <citation type="journal article" date="2024" name="J. Plant Pathol.">
        <title>Sequence and assembly of the genome of Seiridium unicorne, isolate CBS 538.82, causal agent of cypress canker disease.</title>
        <authorList>
            <person name="Scali E."/>
            <person name="Rocca G.D."/>
            <person name="Danti R."/>
            <person name="Garbelotto M."/>
            <person name="Barberini S."/>
            <person name="Baroncelli R."/>
            <person name="Emiliani G."/>
        </authorList>
    </citation>
    <scope>NUCLEOTIDE SEQUENCE [LARGE SCALE GENOMIC DNA]</scope>
    <source>
        <strain evidence="12 13">BM-138-508</strain>
    </source>
</reference>
<keyword evidence="3" id="KW-0645">Protease</keyword>
<keyword evidence="6" id="KW-0862">Zinc</keyword>